<gene>
    <name evidence="3" type="ORF">HHUSO_G8926</name>
</gene>
<dbReference type="EMBL" id="JAHFZB010000007">
    <property type="protein sequence ID" value="KAK6487677.1"/>
    <property type="molecule type" value="Genomic_DNA"/>
</dbReference>
<dbReference type="SUPFAM" id="SSF56784">
    <property type="entry name" value="HAD-like"/>
    <property type="match status" value="1"/>
</dbReference>
<keyword evidence="1" id="KW-0813">Transport</keyword>
<feature type="domain" description="FCP1 homology" evidence="2">
    <location>
        <begin position="1"/>
        <end position="132"/>
    </location>
</feature>
<evidence type="ECO:0000313" key="3">
    <source>
        <dbReference type="EMBL" id="KAK6487677.1"/>
    </source>
</evidence>
<accession>A0ABR0ZS84</accession>
<dbReference type="CDD" id="cd07521">
    <property type="entry name" value="HAD_FCP1-like"/>
    <property type="match status" value="1"/>
</dbReference>
<dbReference type="InterPro" id="IPR004274">
    <property type="entry name" value="FCP1_dom"/>
</dbReference>
<keyword evidence="1" id="KW-0811">Translocation</keyword>
<evidence type="ECO:0000259" key="2">
    <source>
        <dbReference type="PROSITE" id="PS50969"/>
    </source>
</evidence>
<comment type="subcellular location">
    <subcellularLocation>
        <location evidence="1">Mitochondrion inner membrane</location>
        <topology evidence="1">Single-pass membrane protein</topology>
    </subcellularLocation>
</comment>
<organism evidence="3 4">
    <name type="scientific">Huso huso</name>
    <name type="common">Beluga</name>
    <name type="synonym">Acipenser huso</name>
    <dbReference type="NCBI Taxonomy" id="61971"/>
    <lineage>
        <taxon>Eukaryota</taxon>
        <taxon>Metazoa</taxon>
        <taxon>Chordata</taxon>
        <taxon>Craniata</taxon>
        <taxon>Vertebrata</taxon>
        <taxon>Euteleostomi</taxon>
        <taxon>Actinopterygii</taxon>
        <taxon>Chondrostei</taxon>
        <taxon>Acipenseriformes</taxon>
        <taxon>Acipenseridae</taxon>
        <taxon>Huso</taxon>
    </lineage>
</organism>
<dbReference type="InterPro" id="IPR050365">
    <property type="entry name" value="TIM50"/>
</dbReference>
<reference evidence="3 4" key="1">
    <citation type="submission" date="2021-05" db="EMBL/GenBank/DDBJ databases">
        <authorList>
            <person name="Zahm M."/>
            <person name="Klopp C."/>
            <person name="Cabau C."/>
            <person name="Kuhl H."/>
            <person name="Suciu R."/>
            <person name="Ciorpac M."/>
            <person name="Holostenco D."/>
            <person name="Gessner J."/>
            <person name="Wuertz S."/>
            <person name="Hohne C."/>
            <person name="Stock M."/>
            <person name="Gislard M."/>
            <person name="Lluch J."/>
            <person name="Milhes M."/>
            <person name="Lampietro C."/>
            <person name="Lopez Roques C."/>
            <person name="Donnadieu C."/>
            <person name="Du K."/>
            <person name="Schartl M."/>
            <person name="Guiguen Y."/>
        </authorList>
    </citation>
    <scope>NUCLEOTIDE SEQUENCE [LARGE SCALE GENOMIC DNA]</scope>
    <source>
        <strain evidence="3">Hh-F2</strain>
        <tissue evidence="3">Blood</tissue>
    </source>
</reference>
<evidence type="ECO:0000256" key="1">
    <source>
        <dbReference type="RuleBase" id="RU365079"/>
    </source>
</evidence>
<keyword evidence="1" id="KW-0496">Mitochondrion</keyword>
<comment type="similarity">
    <text evidence="1">Belongs to the TIM50 family.</text>
</comment>
<comment type="caution">
    <text evidence="3">The sequence shown here is derived from an EMBL/GenBank/DDBJ whole genome shotgun (WGS) entry which is preliminary data.</text>
</comment>
<protein>
    <recommendedName>
        <fullName evidence="1">Mitochondrial import inner membrane translocase subunit TIM50</fullName>
    </recommendedName>
</protein>
<comment type="subunit">
    <text evidence="1">Component of the TIM23 complex.</text>
</comment>
<comment type="function">
    <text evidence="1">Essential component of the TIM23 complex, a complex that mediates the translocation of transit peptide-containing proteins across the mitochondrial inner membrane.</text>
</comment>
<dbReference type="InterPro" id="IPR023214">
    <property type="entry name" value="HAD_sf"/>
</dbReference>
<proteinExistence type="inferred from homology"/>
<dbReference type="PROSITE" id="PS50969">
    <property type="entry name" value="FCP1"/>
    <property type="match status" value="1"/>
</dbReference>
<dbReference type="SMART" id="SM00577">
    <property type="entry name" value="CPDc"/>
    <property type="match status" value="1"/>
</dbReference>
<sequence>MFQYFKDYRQLLTGWRFKKKPGIEYLFQQLAPLYEIVIFTAETGMTAFPLIDSIDPHGFVMYQLFRDATRYMDGHHVKDVSCLNRDSSKVVVVDCKKQAFSLQPFNRLVLQKWDGSLEDRTLYDLAAFLKSEYRTGRQAGRQAGRQVTPSFPSFLSHLFLSIALSGVDDVSPVLENYALEDDPIKAFECRQAQLAQEEQSRVLELSQQKQQGLSLGSIAGRLWGRTKQQ</sequence>
<dbReference type="PANTHER" id="PTHR12210">
    <property type="entry name" value="DULLARD PROTEIN PHOSPHATASE"/>
    <property type="match status" value="1"/>
</dbReference>
<dbReference type="Gene3D" id="3.40.50.1000">
    <property type="entry name" value="HAD superfamily/HAD-like"/>
    <property type="match status" value="1"/>
</dbReference>
<evidence type="ECO:0000313" key="4">
    <source>
        <dbReference type="Proteomes" id="UP001369086"/>
    </source>
</evidence>
<dbReference type="Proteomes" id="UP001369086">
    <property type="component" value="Unassembled WGS sequence"/>
</dbReference>
<dbReference type="Pfam" id="PF03031">
    <property type="entry name" value="NIF"/>
    <property type="match status" value="1"/>
</dbReference>
<dbReference type="InterPro" id="IPR036412">
    <property type="entry name" value="HAD-like_sf"/>
</dbReference>
<keyword evidence="1" id="KW-0653">Protein transport</keyword>
<keyword evidence="4" id="KW-1185">Reference proteome</keyword>
<keyword evidence="1" id="KW-0809">Transit peptide</keyword>
<name>A0ABR0ZS84_HUSHU</name>